<evidence type="ECO:0000313" key="2">
    <source>
        <dbReference type="EMBL" id="GIY71369.1"/>
    </source>
</evidence>
<proteinExistence type="predicted"/>
<protein>
    <submittedName>
        <fullName evidence="2">Cation-transporting ATPase</fullName>
    </submittedName>
</protein>
<reference evidence="2 3" key="1">
    <citation type="submission" date="2021-06" db="EMBL/GenBank/DDBJ databases">
        <title>Caerostris extrusa draft genome.</title>
        <authorList>
            <person name="Kono N."/>
            <person name="Arakawa K."/>
        </authorList>
    </citation>
    <scope>NUCLEOTIDE SEQUENCE [LARGE SCALE GENOMIC DNA]</scope>
</reference>
<feature type="transmembrane region" description="Helical" evidence="1">
    <location>
        <begin position="12"/>
        <end position="37"/>
    </location>
</feature>
<dbReference type="Proteomes" id="UP001054945">
    <property type="component" value="Unassembled WGS sequence"/>
</dbReference>
<keyword evidence="1" id="KW-1133">Transmembrane helix</keyword>
<evidence type="ECO:0000256" key="1">
    <source>
        <dbReference type="SAM" id="Phobius"/>
    </source>
</evidence>
<name>A0AAV4VNI8_CAEEX</name>
<comment type="caution">
    <text evidence="2">The sequence shown here is derived from an EMBL/GenBank/DDBJ whole genome shotgun (WGS) entry which is preliminary data.</text>
</comment>
<organism evidence="2 3">
    <name type="scientific">Caerostris extrusa</name>
    <name type="common">Bark spider</name>
    <name type="synonym">Caerostris bankana</name>
    <dbReference type="NCBI Taxonomy" id="172846"/>
    <lineage>
        <taxon>Eukaryota</taxon>
        <taxon>Metazoa</taxon>
        <taxon>Ecdysozoa</taxon>
        <taxon>Arthropoda</taxon>
        <taxon>Chelicerata</taxon>
        <taxon>Arachnida</taxon>
        <taxon>Araneae</taxon>
        <taxon>Araneomorphae</taxon>
        <taxon>Entelegynae</taxon>
        <taxon>Araneoidea</taxon>
        <taxon>Araneidae</taxon>
        <taxon>Caerostris</taxon>
    </lineage>
</organism>
<dbReference type="EMBL" id="BPLR01014793">
    <property type="protein sequence ID" value="GIY71369.1"/>
    <property type="molecule type" value="Genomic_DNA"/>
</dbReference>
<keyword evidence="3" id="KW-1185">Reference proteome</keyword>
<keyword evidence="1" id="KW-0472">Membrane</keyword>
<keyword evidence="1" id="KW-0812">Transmembrane</keyword>
<accession>A0AAV4VNI8</accession>
<gene>
    <name evidence="2" type="primary">ATP13A3</name>
    <name evidence="2" type="ORF">CEXT_354871</name>
</gene>
<evidence type="ECO:0000313" key="3">
    <source>
        <dbReference type="Proteomes" id="UP001054945"/>
    </source>
</evidence>
<sequence>MGIVSWQPTQHFMFRVTLLLMVLCNFFLALAFEMLVVNTRWLRWCVRKIKNKKEAKNEYKRIDKALSADYEWPQVNKTVYESGPILISQ</sequence>
<dbReference type="AlphaFoldDB" id="A0AAV4VNI8"/>